<protein>
    <submittedName>
        <fullName evidence="3">SEC-C motiv-containing protein</fullName>
    </submittedName>
</protein>
<evidence type="ECO:0000256" key="1">
    <source>
        <dbReference type="SAM" id="MobiDB-lite"/>
    </source>
</evidence>
<evidence type="ECO:0000313" key="4">
    <source>
        <dbReference type="Proteomes" id="UP000663722"/>
    </source>
</evidence>
<sequence length="150" mass="17028">MATLLKILAVPVLIVLVIIISAALFIGGGYVLSLIVPLTLFQASLLSMGSTFVFAFIISVLLVGEPMAKLLINPRRFPHYYYEDDEYDDDEEEEDEDEEYEEEDDEYDERLNKINISDRKKLTVINTRKVGRNEPCPCGSGKKYKHCCGK</sequence>
<dbReference type="RefSeq" id="WP_246556265.1">
    <property type="nucleotide sequence ID" value="NZ_CP061800.1"/>
</dbReference>
<dbReference type="Proteomes" id="UP000663722">
    <property type="component" value="Chromosome"/>
</dbReference>
<dbReference type="InterPro" id="IPR004027">
    <property type="entry name" value="SEC_C_motif"/>
</dbReference>
<feature type="transmembrane region" description="Helical" evidence="2">
    <location>
        <begin position="38"/>
        <end position="63"/>
    </location>
</feature>
<evidence type="ECO:0000256" key="2">
    <source>
        <dbReference type="SAM" id="Phobius"/>
    </source>
</evidence>
<dbReference type="AlphaFoldDB" id="A0A975GNE5"/>
<dbReference type="PANTHER" id="PTHR33747">
    <property type="entry name" value="UPF0225 PROTEIN SCO1677"/>
    <property type="match status" value="1"/>
</dbReference>
<keyword evidence="2" id="KW-0472">Membrane</keyword>
<dbReference type="PANTHER" id="PTHR33747:SF1">
    <property type="entry name" value="ADENYLATE CYCLASE-ASSOCIATED CAP C-TERMINAL DOMAIN-CONTAINING PROTEIN"/>
    <property type="match status" value="1"/>
</dbReference>
<accession>A0A975GNE5</accession>
<keyword evidence="4" id="KW-1185">Reference proteome</keyword>
<keyword evidence="2" id="KW-0812">Transmembrane</keyword>
<dbReference type="EMBL" id="CP061800">
    <property type="protein sequence ID" value="QTA86803.1"/>
    <property type="molecule type" value="Genomic_DNA"/>
</dbReference>
<keyword evidence="2" id="KW-1133">Transmembrane helix</keyword>
<feature type="region of interest" description="Disordered" evidence="1">
    <location>
        <begin position="83"/>
        <end position="108"/>
    </location>
</feature>
<feature type="transmembrane region" description="Helical" evidence="2">
    <location>
        <begin position="7"/>
        <end position="32"/>
    </location>
</feature>
<evidence type="ECO:0000313" key="3">
    <source>
        <dbReference type="EMBL" id="QTA86803.1"/>
    </source>
</evidence>
<dbReference type="Gene3D" id="3.10.450.50">
    <property type="match status" value="1"/>
</dbReference>
<dbReference type="SUPFAM" id="SSF103642">
    <property type="entry name" value="Sec-C motif"/>
    <property type="match status" value="1"/>
</dbReference>
<reference evidence="3" key="1">
    <citation type="journal article" date="2021" name="Microb. Physiol.">
        <title>Proteogenomic Insights into the Physiology of Marine, Sulfate-Reducing, Filamentous Desulfonema limicola and Desulfonema magnum.</title>
        <authorList>
            <person name="Schnaars V."/>
            <person name="Wohlbrand L."/>
            <person name="Scheve S."/>
            <person name="Hinrichs C."/>
            <person name="Reinhardt R."/>
            <person name="Rabus R."/>
        </authorList>
    </citation>
    <scope>NUCLEOTIDE SEQUENCE</scope>
    <source>
        <strain evidence="3">4be13</strain>
    </source>
</reference>
<organism evidence="3 4">
    <name type="scientific">Desulfonema magnum</name>
    <dbReference type="NCBI Taxonomy" id="45655"/>
    <lineage>
        <taxon>Bacteria</taxon>
        <taxon>Pseudomonadati</taxon>
        <taxon>Thermodesulfobacteriota</taxon>
        <taxon>Desulfobacteria</taxon>
        <taxon>Desulfobacterales</taxon>
        <taxon>Desulfococcaceae</taxon>
        <taxon>Desulfonema</taxon>
    </lineage>
</organism>
<proteinExistence type="predicted"/>
<gene>
    <name evidence="3" type="ORF">dnm_028270</name>
</gene>
<dbReference type="Pfam" id="PF02810">
    <property type="entry name" value="SEC-C"/>
    <property type="match status" value="1"/>
</dbReference>
<name>A0A975GNE5_9BACT</name>
<dbReference type="KEGG" id="dmm:dnm_028270"/>